<dbReference type="SMART" id="SM00396">
    <property type="entry name" value="ZnF_UBR1"/>
    <property type="match status" value="1"/>
</dbReference>
<organism evidence="5 6">
    <name type="scientific">Apiospora hydei</name>
    <dbReference type="NCBI Taxonomy" id="1337664"/>
    <lineage>
        <taxon>Eukaryota</taxon>
        <taxon>Fungi</taxon>
        <taxon>Dikarya</taxon>
        <taxon>Ascomycota</taxon>
        <taxon>Pezizomycotina</taxon>
        <taxon>Sordariomycetes</taxon>
        <taxon>Xylariomycetidae</taxon>
        <taxon>Amphisphaeriales</taxon>
        <taxon>Apiosporaceae</taxon>
        <taxon>Apiospora</taxon>
    </lineage>
</organism>
<evidence type="ECO:0000256" key="2">
    <source>
        <dbReference type="ARBA" id="ARBA00022771"/>
    </source>
</evidence>
<accession>A0ABR1UQN2</accession>
<dbReference type="Proteomes" id="UP001433268">
    <property type="component" value="Unassembled WGS sequence"/>
</dbReference>
<keyword evidence="2" id="KW-0863">Zinc-finger</keyword>
<gene>
    <name evidence="5" type="ORF">PG997_015449</name>
</gene>
<proteinExistence type="predicted"/>
<feature type="domain" description="UBR-type" evidence="4">
    <location>
        <begin position="67"/>
        <end position="130"/>
    </location>
</feature>
<keyword evidence="6" id="KW-1185">Reference proteome</keyword>
<dbReference type="InterPro" id="IPR003126">
    <property type="entry name" value="Znf_UBR"/>
</dbReference>
<protein>
    <recommendedName>
        <fullName evidence="4">UBR-type domain-containing protein</fullName>
    </recommendedName>
</protein>
<dbReference type="InterPro" id="IPR040632">
    <property type="entry name" value="Sulfotransfer_4"/>
</dbReference>
<evidence type="ECO:0000256" key="3">
    <source>
        <dbReference type="ARBA" id="ARBA00022833"/>
    </source>
</evidence>
<dbReference type="GeneID" id="92052823"/>
<dbReference type="Gene3D" id="2.10.110.30">
    <property type="match status" value="1"/>
</dbReference>
<dbReference type="EMBL" id="JAQQWN010000011">
    <property type="protein sequence ID" value="KAK8061228.1"/>
    <property type="molecule type" value="Genomic_DNA"/>
</dbReference>
<dbReference type="RefSeq" id="XP_066660648.1">
    <property type="nucleotide sequence ID" value="XM_066819763.1"/>
</dbReference>
<evidence type="ECO:0000313" key="6">
    <source>
        <dbReference type="Proteomes" id="UP001433268"/>
    </source>
</evidence>
<dbReference type="Pfam" id="PF17784">
    <property type="entry name" value="Sulfotransfer_4"/>
    <property type="match status" value="1"/>
</dbReference>
<evidence type="ECO:0000256" key="1">
    <source>
        <dbReference type="ARBA" id="ARBA00022723"/>
    </source>
</evidence>
<evidence type="ECO:0000259" key="4">
    <source>
        <dbReference type="SMART" id="SM00396"/>
    </source>
</evidence>
<reference evidence="5 6" key="1">
    <citation type="submission" date="2023-01" db="EMBL/GenBank/DDBJ databases">
        <title>Analysis of 21 Apiospora genomes using comparative genomics revels a genus with tremendous synthesis potential of carbohydrate active enzymes and secondary metabolites.</title>
        <authorList>
            <person name="Sorensen T."/>
        </authorList>
    </citation>
    <scope>NUCLEOTIDE SEQUENCE [LARGE SCALE GENOMIC DNA]</scope>
    <source>
        <strain evidence="5 6">CBS 114990</strain>
    </source>
</reference>
<name>A0ABR1UQN2_9PEZI</name>
<keyword evidence="1" id="KW-0479">Metal-binding</keyword>
<sequence length="136" mass="15557">MILGWDRVYRERFPAVQVPLVYMYERHSAHIRAIVPPESFLEFPVGSGWKSLASMIFCLRLVMRLVARARMNLYECGYNDKKVFCSDCSNTADHKDHGVEVVAAREDDEAYCDCGHSRAVEGPMTCARYGTMILEQ</sequence>
<dbReference type="Pfam" id="PF02207">
    <property type="entry name" value="zf-UBR"/>
    <property type="match status" value="1"/>
</dbReference>
<keyword evidence="3" id="KW-0862">Zinc</keyword>
<evidence type="ECO:0000313" key="5">
    <source>
        <dbReference type="EMBL" id="KAK8061228.1"/>
    </source>
</evidence>
<comment type="caution">
    <text evidence="5">The sequence shown here is derived from an EMBL/GenBank/DDBJ whole genome shotgun (WGS) entry which is preliminary data.</text>
</comment>